<reference evidence="1" key="1">
    <citation type="submission" date="2022-10" db="EMBL/GenBank/DDBJ databases">
        <title>Genome Sequence of Xylaria curta.</title>
        <authorList>
            <person name="Buettner E."/>
        </authorList>
    </citation>
    <scope>NUCLEOTIDE SEQUENCE</scope>
    <source>
        <strain evidence="1">Babe10</strain>
    </source>
</reference>
<evidence type="ECO:0000313" key="2">
    <source>
        <dbReference type="Proteomes" id="UP001143856"/>
    </source>
</evidence>
<organism evidence="1 2">
    <name type="scientific">Xylaria curta</name>
    <dbReference type="NCBI Taxonomy" id="42375"/>
    <lineage>
        <taxon>Eukaryota</taxon>
        <taxon>Fungi</taxon>
        <taxon>Dikarya</taxon>
        <taxon>Ascomycota</taxon>
        <taxon>Pezizomycotina</taxon>
        <taxon>Sordariomycetes</taxon>
        <taxon>Xylariomycetidae</taxon>
        <taxon>Xylariales</taxon>
        <taxon>Xylariaceae</taxon>
        <taxon>Xylaria</taxon>
    </lineage>
</organism>
<proteinExistence type="predicted"/>
<name>A0ACC1PMB4_9PEZI</name>
<evidence type="ECO:0000313" key="1">
    <source>
        <dbReference type="EMBL" id="KAJ2995106.1"/>
    </source>
</evidence>
<accession>A0ACC1PMB4</accession>
<sequence length="85" mass="8900">MGSSIDMNNAGCASGPHGPRGTSAERASMQAYRISSATQLLSEHTTYRLTHGLPVEDRTRQILAQVNAIDAIMSPSSSTVPNGGN</sequence>
<gene>
    <name evidence="1" type="ORF">NUW58_g1367</name>
</gene>
<protein>
    <submittedName>
        <fullName evidence="1">Uncharacterized protein</fullName>
    </submittedName>
</protein>
<keyword evidence="2" id="KW-1185">Reference proteome</keyword>
<comment type="caution">
    <text evidence="1">The sequence shown here is derived from an EMBL/GenBank/DDBJ whole genome shotgun (WGS) entry which is preliminary data.</text>
</comment>
<dbReference type="Proteomes" id="UP001143856">
    <property type="component" value="Unassembled WGS sequence"/>
</dbReference>
<dbReference type="EMBL" id="JAPDGR010000146">
    <property type="protein sequence ID" value="KAJ2995106.1"/>
    <property type="molecule type" value="Genomic_DNA"/>
</dbReference>